<dbReference type="Proteomes" id="UP000507245">
    <property type="component" value="Unassembled WGS sequence"/>
</dbReference>
<feature type="compositionally biased region" description="Polar residues" evidence="1">
    <location>
        <begin position="108"/>
        <end position="121"/>
    </location>
</feature>
<name>A0A6J5W1L9_PRUAR</name>
<evidence type="ECO:0000256" key="2">
    <source>
        <dbReference type="SAM" id="Phobius"/>
    </source>
</evidence>
<feature type="transmembrane region" description="Helical" evidence="2">
    <location>
        <begin position="270"/>
        <end position="292"/>
    </location>
</feature>
<evidence type="ECO:0000313" key="4">
    <source>
        <dbReference type="Proteomes" id="UP000507245"/>
    </source>
</evidence>
<dbReference type="PANTHER" id="PTHR33132:SF135">
    <property type="entry name" value="OS02G0799700 PROTEIN"/>
    <property type="match status" value="1"/>
</dbReference>
<keyword evidence="2" id="KW-0812">Transmembrane</keyword>
<proteinExistence type="predicted"/>
<keyword evidence="4" id="KW-1185">Reference proteome</keyword>
<organism evidence="3 4">
    <name type="scientific">Prunus armeniaca</name>
    <name type="common">Apricot</name>
    <name type="synonym">Armeniaca vulgaris</name>
    <dbReference type="NCBI Taxonomy" id="36596"/>
    <lineage>
        <taxon>Eukaryota</taxon>
        <taxon>Viridiplantae</taxon>
        <taxon>Streptophyta</taxon>
        <taxon>Embryophyta</taxon>
        <taxon>Tracheophyta</taxon>
        <taxon>Spermatophyta</taxon>
        <taxon>Magnoliopsida</taxon>
        <taxon>eudicotyledons</taxon>
        <taxon>Gunneridae</taxon>
        <taxon>Pentapetalae</taxon>
        <taxon>rosids</taxon>
        <taxon>fabids</taxon>
        <taxon>Rosales</taxon>
        <taxon>Rosaceae</taxon>
        <taxon>Amygdaloideae</taxon>
        <taxon>Amygdaleae</taxon>
        <taxon>Prunus</taxon>
    </lineage>
</organism>
<protein>
    <recommendedName>
        <fullName evidence="5">Serine-rich protein-like protein</fullName>
    </recommendedName>
</protein>
<feature type="compositionally biased region" description="Polar residues" evidence="1">
    <location>
        <begin position="82"/>
        <end position="96"/>
    </location>
</feature>
<dbReference type="PANTHER" id="PTHR33132">
    <property type="entry name" value="OSJNBB0118P14.9 PROTEIN"/>
    <property type="match status" value="1"/>
</dbReference>
<dbReference type="AlphaFoldDB" id="A0A6J5W1L9"/>
<keyword evidence="2" id="KW-0472">Membrane</keyword>
<gene>
    <name evidence="3" type="ORF">ORAREDHAP_LOCUS2709</name>
</gene>
<feature type="region of interest" description="Disordered" evidence="1">
    <location>
        <begin position="73"/>
        <end position="124"/>
    </location>
</feature>
<feature type="compositionally biased region" description="Low complexity" evidence="1">
    <location>
        <begin position="1"/>
        <end position="16"/>
    </location>
</feature>
<feature type="region of interest" description="Disordered" evidence="1">
    <location>
        <begin position="1"/>
        <end position="25"/>
    </location>
</feature>
<evidence type="ECO:0008006" key="5">
    <source>
        <dbReference type="Google" id="ProtNLM"/>
    </source>
</evidence>
<evidence type="ECO:0000256" key="1">
    <source>
        <dbReference type="SAM" id="MobiDB-lite"/>
    </source>
</evidence>
<reference evidence="4" key="1">
    <citation type="journal article" date="2020" name="Genome Biol.">
        <title>Gamete binning: chromosome-level and haplotype-resolved genome assembly enabled by high-throughput single-cell sequencing of gamete genomes.</title>
        <authorList>
            <person name="Campoy J.A."/>
            <person name="Sun H."/>
            <person name="Goel M."/>
            <person name="Jiao W.-B."/>
            <person name="Folz-Donahue K."/>
            <person name="Wang N."/>
            <person name="Rubio M."/>
            <person name="Liu C."/>
            <person name="Kukat C."/>
            <person name="Ruiz D."/>
            <person name="Huettel B."/>
            <person name="Schneeberger K."/>
        </authorList>
    </citation>
    <scope>NUCLEOTIDE SEQUENCE [LARGE SCALE GENOMIC DNA]</scope>
    <source>
        <strain evidence="4">cv. Rojo Pasion</strain>
    </source>
</reference>
<keyword evidence="2" id="KW-1133">Transmembrane helix</keyword>
<evidence type="ECO:0000313" key="3">
    <source>
        <dbReference type="EMBL" id="CAB4293665.1"/>
    </source>
</evidence>
<dbReference type="EMBL" id="CAEKKB010000001">
    <property type="protein sequence ID" value="CAB4293665.1"/>
    <property type="molecule type" value="Genomic_DNA"/>
</dbReference>
<dbReference type="OrthoDB" id="1931102at2759"/>
<accession>A0A6J5W1L9</accession>
<sequence length="314" mass="34503">MATASSSSSRARTRSSGPVLRSLSPSGRFYTASNASISSSASGFASSTSSSFSSPTSAFFSHHKDHHYYNQQINHHHHHRSSSPTRVNLYTSSAPSPSVRFSIDHRSISPNHSNRSITVSKKNGPISMPKKTCMCSPTSHPGSFRCSLHKNVGGGHNAAPYPTNRLNMRRSAMTNSLVRIGGVEGEWVKRALTALIRPCAHQQRRRAGFQPRPSRLSAMSTTDDNIWGYPLCLPFPSPYVPFSSVLWVPLAVVIIVTVFRYVCSVQSAVVLYKVALLFLRGVKLLTNFHGLLKALKFENMALNSIVEAKDEMDK</sequence>
<feature type="transmembrane region" description="Helical" evidence="2">
    <location>
        <begin position="239"/>
        <end position="263"/>
    </location>
</feature>